<keyword evidence="7 14" id="KW-0378">Hydrolase</keyword>
<comment type="miscellaneous">
    <text evidence="14">Bacitracin is thought to be involved in the inhibition of peptidoglycan synthesis by sequestering undecaprenyl diphosphate, thereby reducing the pool of lipid carrier available.</text>
</comment>
<gene>
    <name evidence="15" type="primary">bacA</name>
    <name evidence="14" type="synonym">uppP</name>
    <name evidence="15" type="ORF">BPAY_284</name>
</gene>
<dbReference type="InterPro" id="IPR003824">
    <property type="entry name" value="UppP"/>
</dbReference>
<comment type="catalytic activity">
    <reaction evidence="13 14">
        <text>di-trans,octa-cis-undecaprenyl diphosphate + H2O = di-trans,octa-cis-undecaprenyl phosphate + phosphate + H(+)</text>
        <dbReference type="Rhea" id="RHEA:28094"/>
        <dbReference type="ChEBI" id="CHEBI:15377"/>
        <dbReference type="ChEBI" id="CHEBI:15378"/>
        <dbReference type="ChEBI" id="CHEBI:43474"/>
        <dbReference type="ChEBI" id="CHEBI:58405"/>
        <dbReference type="ChEBI" id="CHEBI:60392"/>
        <dbReference type="EC" id="3.6.1.27"/>
    </reaction>
</comment>
<evidence type="ECO:0000256" key="2">
    <source>
        <dbReference type="ARBA" id="ARBA00010621"/>
    </source>
</evidence>
<comment type="function">
    <text evidence="14">Catalyzes the dephosphorylation of undecaprenyl diphosphate (UPP). Confers resistance to bacitracin.</text>
</comment>
<dbReference type="PANTHER" id="PTHR30622">
    <property type="entry name" value="UNDECAPRENYL-DIPHOSPHATASE"/>
    <property type="match status" value="1"/>
</dbReference>
<evidence type="ECO:0000256" key="11">
    <source>
        <dbReference type="ARBA" id="ARBA00032707"/>
    </source>
</evidence>
<dbReference type="Proteomes" id="UP000217805">
    <property type="component" value="Chromosome"/>
</dbReference>
<keyword evidence="10 14" id="KW-0046">Antibiotic resistance</keyword>
<evidence type="ECO:0000256" key="12">
    <source>
        <dbReference type="ARBA" id="ARBA00032932"/>
    </source>
</evidence>
<feature type="transmembrane region" description="Helical" evidence="14">
    <location>
        <begin position="96"/>
        <end position="118"/>
    </location>
</feature>
<dbReference type="EC" id="3.6.1.27" evidence="3 14"/>
<evidence type="ECO:0000256" key="14">
    <source>
        <dbReference type="HAMAP-Rule" id="MF_01006"/>
    </source>
</evidence>
<keyword evidence="14" id="KW-0573">Peptidoglycan synthesis</keyword>
<keyword evidence="5 14" id="KW-1003">Cell membrane</keyword>
<feature type="transmembrane region" description="Helical" evidence="14">
    <location>
        <begin position="7"/>
        <end position="29"/>
    </location>
</feature>
<comment type="subcellular location">
    <subcellularLocation>
        <location evidence="1 14">Cell membrane</location>
        <topology evidence="1 14">Multi-pass membrane protein</topology>
    </subcellularLocation>
</comment>
<dbReference type="EMBL" id="AP014609">
    <property type="protein sequence ID" value="BAR92033.1"/>
    <property type="molecule type" value="Genomic_DNA"/>
</dbReference>
<comment type="similarity">
    <text evidence="2 14">Belongs to the UppP family.</text>
</comment>
<feature type="transmembrane region" description="Helical" evidence="14">
    <location>
        <begin position="41"/>
        <end position="60"/>
    </location>
</feature>
<dbReference type="Pfam" id="PF02673">
    <property type="entry name" value="BacA"/>
    <property type="match status" value="1"/>
</dbReference>
<feature type="transmembrane region" description="Helical" evidence="14">
    <location>
        <begin position="178"/>
        <end position="198"/>
    </location>
</feature>
<feature type="transmembrane region" description="Helical" evidence="14">
    <location>
        <begin position="138"/>
        <end position="158"/>
    </location>
</feature>
<name>A0ABM7EYK8_9FLAO</name>
<keyword evidence="6 14" id="KW-0812">Transmembrane</keyword>
<keyword evidence="14" id="KW-0133">Cell shape</keyword>
<evidence type="ECO:0000256" key="6">
    <source>
        <dbReference type="ARBA" id="ARBA00022692"/>
    </source>
</evidence>
<evidence type="ECO:0000256" key="4">
    <source>
        <dbReference type="ARBA" id="ARBA00021581"/>
    </source>
</evidence>
<keyword evidence="8 14" id="KW-1133">Transmembrane helix</keyword>
<reference evidence="15 16" key="1">
    <citation type="journal article" date="2015" name="Microbes Environ.">
        <title>An Efficient Strategy Developed for Next-Generation Sequencing of Endosymbiont Genomes Performed Using Crude DNA Isolated from Host Tissues: A Case Study of Blattabacterium cuenoti Inhabiting the Fat Bodies of Cockroaches.</title>
        <authorList>
            <person name="Kinjo Y."/>
            <person name="Saitoh S."/>
            <person name="Tokuda G."/>
        </authorList>
    </citation>
    <scope>NUCLEOTIDE SEQUENCE [LARGE SCALE GENOMIC DNA]</scope>
    <source>
        <strain evidence="15 16">BPAY</strain>
    </source>
</reference>
<dbReference type="PANTHER" id="PTHR30622:SF3">
    <property type="entry name" value="UNDECAPRENYL-DIPHOSPHATASE"/>
    <property type="match status" value="1"/>
</dbReference>
<dbReference type="HAMAP" id="MF_01006">
    <property type="entry name" value="Undec_diphosphatase"/>
    <property type="match status" value="1"/>
</dbReference>
<evidence type="ECO:0000256" key="8">
    <source>
        <dbReference type="ARBA" id="ARBA00022989"/>
    </source>
</evidence>
<dbReference type="RefSeq" id="WP_096378157.1">
    <property type="nucleotide sequence ID" value="NZ_AP014609.1"/>
</dbReference>
<evidence type="ECO:0000256" key="7">
    <source>
        <dbReference type="ARBA" id="ARBA00022801"/>
    </source>
</evidence>
<accession>A0ABM7EYK8</accession>
<evidence type="ECO:0000256" key="9">
    <source>
        <dbReference type="ARBA" id="ARBA00023136"/>
    </source>
</evidence>
<sequence>MNYIQSILLGIIEGITEFFPISSTGHMILAASIMGILENKITNLFLISVQFGAILSVIFLYRNKFFFQKLDFYLKIFLASFPVGIFGLLLNKIINFFLYQPLIVALSLLIGGLVIVKVEMFYKKNFYNRKNHITYSKAFIIGLFQCMALIPGVSRSAITIVACMLQNVNKIKAIEFSFFLSVPVIGIATCKKLFDYYFQLNSFTLKDLELLLLGNIVSFVTGIIAIKCFIKYLKNFKLFGYYRIVLGICFLIVHYFIKPIGKF</sequence>
<feature type="transmembrane region" description="Helical" evidence="14">
    <location>
        <begin position="239"/>
        <end position="257"/>
    </location>
</feature>
<keyword evidence="16" id="KW-1185">Reference proteome</keyword>
<protein>
    <recommendedName>
        <fullName evidence="4 14">Undecaprenyl-diphosphatase</fullName>
        <ecNumber evidence="3 14">3.6.1.27</ecNumber>
    </recommendedName>
    <alternativeName>
        <fullName evidence="12 14">Bacitracin resistance protein</fullName>
    </alternativeName>
    <alternativeName>
        <fullName evidence="11 14">Undecaprenyl pyrophosphate phosphatase</fullName>
    </alternativeName>
</protein>
<evidence type="ECO:0000256" key="3">
    <source>
        <dbReference type="ARBA" id="ARBA00012374"/>
    </source>
</evidence>
<evidence type="ECO:0000256" key="10">
    <source>
        <dbReference type="ARBA" id="ARBA00023251"/>
    </source>
</evidence>
<evidence type="ECO:0000313" key="16">
    <source>
        <dbReference type="Proteomes" id="UP000217805"/>
    </source>
</evidence>
<organism evidence="15 16">
    <name type="scientific">Blattabacterium cuenoti BPAY</name>
    <dbReference type="NCBI Taxonomy" id="1457031"/>
    <lineage>
        <taxon>Bacteria</taxon>
        <taxon>Pseudomonadati</taxon>
        <taxon>Bacteroidota</taxon>
        <taxon>Flavobacteriia</taxon>
        <taxon>Flavobacteriales</taxon>
        <taxon>Blattabacteriaceae</taxon>
        <taxon>Blattabacterium</taxon>
    </lineage>
</organism>
<evidence type="ECO:0000313" key="15">
    <source>
        <dbReference type="EMBL" id="BAR92033.1"/>
    </source>
</evidence>
<proteinExistence type="inferred from homology"/>
<evidence type="ECO:0000256" key="5">
    <source>
        <dbReference type="ARBA" id="ARBA00022475"/>
    </source>
</evidence>
<keyword evidence="14" id="KW-0961">Cell wall biogenesis/degradation</keyword>
<feature type="transmembrane region" description="Helical" evidence="14">
    <location>
        <begin position="210"/>
        <end position="233"/>
    </location>
</feature>
<keyword evidence="9 14" id="KW-0472">Membrane</keyword>
<feature type="transmembrane region" description="Helical" evidence="14">
    <location>
        <begin position="72"/>
        <end position="90"/>
    </location>
</feature>
<evidence type="ECO:0000256" key="13">
    <source>
        <dbReference type="ARBA" id="ARBA00047594"/>
    </source>
</evidence>
<evidence type="ECO:0000256" key="1">
    <source>
        <dbReference type="ARBA" id="ARBA00004651"/>
    </source>
</evidence>